<dbReference type="InParanoid" id="A0A0C3E0D9"/>
<dbReference type="PANTHER" id="PTHR48174:SF5">
    <property type="entry name" value="VACUOLAR PROTEIN SORTING-ASSOCIATED PROTEIN 62"/>
    <property type="match status" value="1"/>
</dbReference>
<dbReference type="PANTHER" id="PTHR48174">
    <property type="entry name" value="DUF946 FAMILY PROTEIN"/>
    <property type="match status" value="1"/>
</dbReference>
<evidence type="ECO:0000313" key="2">
    <source>
        <dbReference type="Proteomes" id="UP000054321"/>
    </source>
</evidence>
<keyword evidence="2" id="KW-1185">Reference proteome</keyword>
<dbReference type="OrthoDB" id="188042at2759"/>
<evidence type="ECO:0008006" key="3">
    <source>
        <dbReference type="Google" id="ProtNLM"/>
    </source>
</evidence>
<accession>A0A0C3E0D9</accession>
<reference evidence="1 2" key="1">
    <citation type="submission" date="2014-04" db="EMBL/GenBank/DDBJ databases">
        <authorList>
            <consortium name="DOE Joint Genome Institute"/>
            <person name="Kuo A."/>
            <person name="Martino E."/>
            <person name="Perotto S."/>
            <person name="Kohler A."/>
            <person name="Nagy L.G."/>
            <person name="Floudas D."/>
            <person name="Copeland A."/>
            <person name="Barry K.W."/>
            <person name="Cichocki N."/>
            <person name="Veneault-Fourrey C."/>
            <person name="LaButti K."/>
            <person name="Lindquist E.A."/>
            <person name="Lipzen A."/>
            <person name="Lundell T."/>
            <person name="Morin E."/>
            <person name="Murat C."/>
            <person name="Sun H."/>
            <person name="Tunlid A."/>
            <person name="Henrissat B."/>
            <person name="Grigoriev I.V."/>
            <person name="Hibbett D.S."/>
            <person name="Martin F."/>
            <person name="Nordberg H.P."/>
            <person name="Cantor M.N."/>
            <person name="Hua S.X."/>
        </authorList>
    </citation>
    <scope>NUCLEOTIDE SEQUENCE [LARGE SCALE GENOMIC DNA]</scope>
    <source>
        <strain evidence="1 2">Zn</strain>
    </source>
</reference>
<dbReference type="Proteomes" id="UP000054321">
    <property type="component" value="Unassembled WGS sequence"/>
</dbReference>
<protein>
    <recommendedName>
        <fullName evidence="3">Vacuolar protein sorting-associated protein 62</fullName>
    </recommendedName>
</protein>
<dbReference type="FunCoup" id="A0A0C3E0D9">
    <property type="interactions" value="14"/>
</dbReference>
<evidence type="ECO:0000313" key="1">
    <source>
        <dbReference type="EMBL" id="KIN07778.1"/>
    </source>
</evidence>
<name>A0A0C3E0D9_OIDMZ</name>
<proteinExistence type="predicted"/>
<reference evidence="2" key="2">
    <citation type="submission" date="2015-01" db="EMBL/GenBank/DDBJ databases">
        <title>Evolutionary Origins and Diversification of the Mycorrhizal Mutualists.</title>
        <authorList>
            <consortium name="DOE Joint Genome Institute"/>
            <consortium name="Mycorrhizal Genomics Consortium"/>
            <person name="Kohler A."/>
            <person name="Kuo A."/>
            <person name="Nagy L.G."/>
            <person name="Floudas D."/>
            <person name="Copeland A."/>
            <person name="Barry K.W."/>
            <person name="Cichocki N."/>
            <person name="Veneault-Fourrey C."/>
            <person name="LaButti K."/>
            <person name="Lindquist E.A."/>
            <person name="Lipzen A."/>
            <person name="Lundell T."/>
            <person name="Morin E."/>
            <person name="Murat C."/>
            <person name="Riley R."/>
            <person name="Ohm R."/>
            <person name="Sun H."/>
            <person name="Tunlid A."/>
            <person name="Henrissat B."/>
            <person name="Grigoriev I.V."/>
            <person name="Hibbett D.S."/>
            <person name="Martin F."/>
        </authorList>
    </citation>
    <scope>NUCLEOTIDE SEQUENCE [LARGE SCALE GENOMIC DNA]</scope>
    <source>
        <strain evidence="2">Zn</strain>
    </source>
</reference>
<dbReference type="HOGENOM" id="CLU_024079_0_1_1"/>
<dbReference type="EMBL" id="KN832870">
    <property type="protein sequence ID" value="KIN07778.1"/>
    <property type="molecule type" value="Genomic_DNA"/>
</dbReference>
<gene>
    <name evidence="1" type="ORF">OIDMADRAFT_151604</name>
</gene>
<dbReference type="STRING" id="913774.A0A0C3E0D9"/>
<dbReference type="Pfam" id="PF06101">
    <property type="entry name" value="Vps62"/>
    <property type="match status" value="1"/>
</dbReference>
<dbReference type="AlphaFoldDB" id="A0A0C3E0D9"/>
<organism evidence="1 2">
    <name type="scientific">Oidiodendron maius (strain Zn)</name>
    <dbReference type="NCBI Taxonomy" id="913774"/>
    <lineage>
        <taxon>Eukaryota</taxon>
        <taxon>Fungi</taxon>
        <taxon>Dikarya</taxon>
        <taxon>Ascomycota</taxon>
        <taxon>Pezizomycotina</taxon>
        <taxon>Leotiomycetes</taxon>
        <taxon>Leotiomycetes incertae sedis</taxon>
        <taxon>Myxotrichaceae</taxon>
        <taxon>Oidiodendron</taxon>
    </lineage>
</organism>
<sequence>MSMCPNVLILLTAVGVLLCYHGFFTPGLEIFASQSPMTIQAFGVPSYAIDYAPLIWLDVNEKYFPSDMYAQVANTNPMVNFTVVDATQSPLNLDNLNVLNLFGNDGKDVFLTSILDVDTNPEWLNGVVPDASGKTNDATSCAIIVNDHGSGMVDVFYMYFYAYNQGNTVLFHELGDHVGDWEHNMIRFRDGVPQQVWYSQHGNGEAFTYKAVEKEGKRPIGYSARGSHATYATAGTHDHTIPDLNLPRGLIQDYTSKGKIWDPAKSAYWYTFEAETSSFHNVDSKSPLGAMYFKGQWGDEQYAGSDPRQDDFLGFYKYVSGPTGPQDKQLNRTKVCPDNGILCIIRDSLGP</sequence>
<dbReference type="InterPro" id="IPR009291">
    <property type="entry name" value="Vps62"/>
</dbReference>